<dbReference type="AlphaFoldDB" id="A0A0A9DP35"/>
<evidence type="ECO:0000313" key="1">
    <source>
        <dbReference type="EMBL" id="JAD85517.1"/>
    </source>
</evidence>
<dbReference type="EMBL" id="GBRH01212378">
    <property type="protein sequence ID" value="JAD85517.1"/>
    <property type="molecule type" value="Transcribed_RNA"/>
</dbReference>
<organism evidence="1">
    <name type="scientific">Arundo donax</name>
    <name type="common">Giant reed</name>
    <name type="synonym">Donax arundinaceus</name>
    <dbReference type="NCBI Taxonomy" id="35708"/>
    <lineage>
        <taxon>Eukaryota</taxon>
        <taxon>Viridiplantae</taxon>
        <taxon>Streptophyta</taxon>
        <taxon>Embryophyta</taxon>
        <taxon>Tracheophyta</taxon>
        <taxon>Spermatophyta</taxon>
        <taxon>Magnoliopsida</taxon>
        <taxon>Liliopsida</taxon>
        <taxon>Poales</taxon>
        <taxon>Poaceae</taxon>
        <taxon>PACMAD clade</taxon>
        <taxon>Arundinoideae</taxon>
        <taxon>Arundineae</taxon>
        <taxon>Arundo</taxon>
    </lineage>
</organism>
<protein>
    <submittedName>
        <fullName evidence="1">Uncharacterized protein</fullName>
    </submittedName>
</protein>
<sequence>MNSGKFFISNRSKLSNKSNNNILVCKQRCTSKEHKLQTSRTQDKYIYYTEK</sequence>
<accession>A0A0A9DP35</accession>
<reference evidence="1" key="1">
    <citation type="submission" date="2014-09" db="EMBL/GenBank/DDBJ databases">
        <authorList>
            <person name="Magalhaes I.L.F."/>
            <person name="Oliveira U."/>
            <person name="Santos F.R."/>
            <person name="Vidigal T.H.D.A."/>
            <person name="Brescovit A.D."/>
            <person name="Santos A.J."/>
        </authorList>
    </citation>
    <scope>NUCLEOTIDE SEQUENCE</scope>
    <source>
        <tissue evidence="1">Shoot tissue taken approximately 20 cm above the soil surface</tissue>
    </source>
</reference>
<name>A0A0A9DP35_ARUDO</name>
<proteinExistence type="predicted"/>
<reference evidence="1" key="2">
    <citation type="journal article" date="2015" name="Data Brief">
        <title>Shoot transcriptome of the giant reed, Arundo donax.</title>
        <authorList>
            <person name="Barrero R.A."/>
            <person name="Guerrero F.D."/>
            <person name="Moolhuijzen P."/>
            <person name="Goolsby J.A."/>
            <person name="Tidwell J."/>
            <person name="Bellgard S.E."/>
            <person name="Bellgard M.I."/>
        </authorList>
    </citation>
    <scope>NUCLEOTIDE SEQUENCE</scope>
    <source>
        <tissue evidence="1">Shoot tissue taken approximately 20 cm above the soil surface</tissue>
    </source>
</reference>